<dbReference type="Proteomes" id="UP000777482">
    <property type="component" value="Unassembled WGS sequence"/>
</dbReference>
<feature type="compositionally biased region" description="Low complexity" evidence="1">
    <location>
        <begin position="145"/>
        <end position="161"/>
    </location>
</feature>
<dbReference type="EMBL" id="PUHQ01000097">
    <property type="protein sequence ID" value="KAG0656434.1"/>
    <property type="molecule type" value="Genomic_DNA"/>
</dbReference>
<comment type="caution">
    <text evidence="2">The sequence shown here is derived from an EMBL/GenBank/DDBJ whole genome shotgun (WGS) entry which is preliminary data.</text>
</comment>
<dbReference type="InterPro" id="IPR036514">
    <property type="entry name" value="SGNH_hydro_sf"/>
</dbReference>
<proteinExistence type="predicted"/>
<sequence length="443" mass="48486">MTAELSLSYDAASVRSAPVHSARPTSALGQHPAPVRRPSSVSLRTTHSLPLSTPTAHARLSRPVLQLATSPATPPGPESPSRRGVSLGRAPGASISLVRTPSLPRRPPSPASSPSTTSTPSPTLYRPPHARLSTSPSSTQNLSWTNTSRSPSPTLSRPRPQQQALLEVHGDSFCGVFTLLGSKCAVKRYSGASARGLNNPQSSRQVSARLLDRLETARPRSVLLMFGGVDFAVNYLWQLKARGAEAVGPDDWVKKVITDYATFLSARIVPLARKFGMRIYISGVLPPVTEDCYLEAVADKYISKNSTTVDLLPLVETAHPHDLATRTTMIRRYNSMLASYCRQFPDCLTFVDIGRDLVDMRDPLYRVAPDFRDPQDVTNIHLLWETTLPFWMRALPPLAPFAPQMASAPALSRLDESLARFKCEKRERLRIKRLSWGPVGVGG</sequence>
<feature type="compositionally biased region" description="Polar residues" evidence="1">
    <location>
        <begin position="39"/>
        <end position="55"/>
    </location>
</feature>
<organism evidence="2 3">
    <name type="scientific">Rhodotorula mucilaginosa</name>
    <name type="common">Yeast</name>
    <name type="synonym">Rhodotorula rubra</name>
    <dbReference type="NCBI Taxonomy" id="5537"/>
    <lineage>
        <taxon>Eukaryota</taxon>
        <taxon>Fungi</taxon>
        <taxon>Dikarya</taxon>
        <taxon>Basidiomycota</taxon>
        <taxon>Pucciniomycotina</taxon>
        <taxon>Microbotryomycetes</taxon>
        <taxon>Sporidiobolales</taxon>
        <taxon>Sporidiobolaceae</taxon>
        <taxon>Rhodotorula</taxon>
    </lineage>
</organism>
<accession>A0A9P7B3F8</accession>
<evidence type="ECO:0000313" key="3">
    <source>
        <dbReference type="Proteomes" id="UP000777482"/>
    </source>
</evidence>
<dbReference type="AlphaFoldDB" id="A0A9P7B3F8"/>
<keyword evidence="3" id="KW-1185">Reference proteome</keyword>
<name>A0A9P7B3F8_RHOMI</name>
<dbReference type="Gene3D" id="3.40.50.1110">
    <property type="entry name" value="SGNH hydrolase"/>
    <property type="match status" value="1"/>
</dbReference>
<feature type="compositionally biased region" description="Low complexity" evidence="1">
    <location>
        <begin position="112"/>
        <end position="127"/>
    </location>
</feature>
<feature type="region of interest" description="Disordered" evidence="1">
    <location>
        <begin position="1"/>
        <end position="161"/>
    </location>
</feature>
<evidence type="ECO:0000256" key="1">
    <source>
        <dbReference type="SAM" id="MobiDB-lite"/>
    </source>
</evidence>
<evidence type="ECO:0000313" key="2">
    <source>
        <dbReference type="EMBL" id="KAG0656434.1"/>
    </source>
</evidence>
<dbReference type="OrthoDB" id="3153298at2759"/>
<reference evidence="2 3" key="1">
    <citation type="submission" date="2020-11" db="EMBL/GenBank/DDBJ databases">
        <title>Kefir isolates.</title>
        <authorList>
            <person name="Marcisauskas S."/>
            <person name="Kim Y."/>
            <person name="Blasche S."/>
        </authorList>
    </citation>
    <scope>NUCLEOTIDE SEQUENCE [LARGE SCALE GENOMIC DNA]</scope>
    <source>
        <strain evidence="2 3">KR</strain>
    </source>
</reference>
<feature type="compositionally biased region" description="Polar residues" evidence="1">
    <location>
        <begin position="132"/>
        <end position="144"/>
    </location>
</feature>
<protein>
    <submittedName>
        <fullName evidence="2">Uncharacterized protein</fullName>
    </submittedName>
</protein>
<gene>
    <name evidence="2" type="ORF">C6P46_007093</name>
</gene>